<accession>A0A1S8LWG9</accession>
<dbReference type="KEGG" id="crw:CROST_039380"/>
<name>A0A1S8LWG9_9CLOT</name>
<dbReference type="AlphaFoldDB" id="A0A1S8LWG9"/>
<gene>
    <name evidence="1" type="ORF">CROST_039380</name>
</gene>
<proteinExistence type="predicted"/>
<evidence type="ECO:0000313" key="2">
    <source>
        <dbReference type="Proteomes" id="UP000190951"/>
    </source>
</evidence>
<protein>
    <submittedName>
        <fullName evidence="1">Uncharacterized protein</fullName>
    </submittedName>
</protein>
<dbReference type="STRING" id="84029.CROST_43850"/>
<dbReference type="RefSeq" id="WP_077834978.1">
    <property type="nucleotide sequence ID" value="NZ_CP096983.1"/>
</dbReference>
<sequence>MKKKFLNKKTAFIIFMSILSCVLVFSVTYNLFIISYYRDYEHSIETIASSINTANNISSSFDIKNTKTNVTKSINLLIKAQNHLNKLHEVNKYKYVVQDLKTGLSGNILAYKQLILCINNSEDPNISTSIHSLDKYRNSCLKQYSRVNCMKKDLLKIDKFIDLIYNSKHYFSEKEALKKYNTVSSEEVEEFTTNFSTMVNEFKSILTNFDSYAENARNKKISYTYVINKIEQSQNALDNFEQNLNTLSIPQSKLEVFSSLKKAMNDYKAYIKSFLPALTYEENSSDTYISTSEVNKLYSDSNYKFKQTEEDLKEFNKLFR</sequence>
<dbReference type="PROSITE" id="PS51257">
    <property type="entry name" value="PROKAR_LIPOPROTEIN"/>
    <property type="match status" value="1"/>
</dbReference>
<keyword evidence="2" id="KW-1185">Reference proteome</keyword>
<dbReference type="EMBL" id="CP096983">
    <property type="protein sequence ID" value="URZ13188.1"/>
    <property type="molecule type" value="Genomic_DNA"/>
</dbReference>
<dbReference type="Proteomes" id="UP000190951">
    <property type="component" value="Chromosome"/>
</dbReference>
<organism evidence="1 2">
    <name type="scientific">Clostridium felsineum</name>
    <dbReference type="NCBI Taxonomy" id="36839"/>
    <lineage>
        <taxon>Bacteria</taxon>
        <taxon>Bacillati</taxon>
        <taxon>Bacillota</taxon>
        <taxon>Clostridia</taxon>
        <taxon>Eubacteriales</taxon>
        <taxon>Clostridiaceae</taxon>
        <taxon>Clostridium</taxon>
    </lineage>
</organism>
<reference evidence="1 2" key="1">
    <citation type="submission" date="2022-04" db="EMBL/GenBank/DDBJ databases">
        <title>Genome sequence of C. roseum typestrain.</title>
        <authorList>
            <person name="Poehlein A."/>
            <person name="Schoch T."/>
            <person name="Duerre P."/>
            <person name="Daniel R."/>
        </authorList>
    </citation>
    <scope>NUCLEOTIDE SEQUENCE [LARGE SCALE GENOMIC DNA]</scope>
    <source>
        <strain evidence="1 2">DSM 7320</strain>
    </source>
</reference>
<evidence type="ECO:0000313" key="1">
    <source>
        <dbReference type="EMBL" id="URZ13188.1"/>
    </source>
</evidence>